<protein>
    <submittedName>
        <fullName evidence="1">Uncharacterized protein</fullName>
    </submittedName>
</protein>
<sequence>MQIGGTLKVDGGCLTISGNYKLQNYSNLTMINEGDYIFVGGNFTISTSSSESGYLTAGTLEIAGDFTQKSQAVERKQKRKLQKK</sequence>
<keyword evidence="2" id="KW-1185">Reference proteome</keyword>
<reference evidence="1 2" key="1">
    <citation type="submission" date="2013-02" db="EMBL/GenBank/DDBJ databases">
        <title>Genome sequence of Clostridium saccharoperbutylacetonicum N1-4(HMT).</title>
        <authorList>
            <person name="Poehlein A."/>
            <person name="Daniel R."/>
        </authorList>
    </citation>
    <scope>NUCLEOTIDE SEQUENCE [LARGE SCALE GENOMIC DNA]</scope>
    <source>
        <strain evidence="2">N1-4(HMT)</strain>
    </source>
</reference>
<evidence type="ECO:0000313" key="1">
    <source>
        <dbReference type="EMBL" id="AGF54236.1"/>
    </source>
</evidence>
<dbReference type="PATRIC" id="fig|931276.5.peg.401"/>
<dbReference type="Proteomes" id="UP000011728">
    <property type="component" value="Chromosome"/>
</dbReference>
<evidence type="ECO:0000313" key="2">
    <source>
        <dbReference type="Proteomes" id="UP000011728"/>
    </source>
</evidence>
<dbReference type="EMBL" id="CP004121">
    <property type="protein sequence ID" value="AGF54236.1"/>
    <property type="molecule type" value="Genomic_DNA"/>
</dbReference>
<name>M1MH30_9CLOT</name>
<proteinExistence type="predicted"/>
<accession>M1MH30</accession>
<dbReference type="STRING" id="36745.CLSAP_04030"/>
<dbReference type="KEGG" id="csr:Cspa_c04180"/>
<gene>
    <name evidence="1" type="ORF">Cspa_c04180</name>
</gene>
<dbReference type="HOGENOM" id="CLU_2521773_0_0_9"/>
<dbReference type="AlphaFoldDB" id="M1MH30"/>
<organism evidence="1 2">
    <name type="scientific">Clostridium saccharoperbutylacetonicum N1-4(HMT)</name>
    <dbReference type="NCBI Taxonomy" id="931276"/>
    <lineage>
        <taxon>Bacteria</taxon>
        <taxon>Bacillati</taxon>
        <taxon>Bacillota</taxon>
        <taxon>Clostridia</taxon>
        <taxon>Eubacteriales</taxon>
        <taxon>Clostridiaceae</taxon>
        <taxon>Clostridium</taxon>
    </lineage>
</organism>